<organism evidence="1 2">
    <name type="scientific">Lucilia cuprina</name>
    <name type="common">Green bottle fly</name>
    <name type="synonym">Australian sheep blowfly</name>
    <dbReference type="NCBI Taxonomy" id="7375"/>
    <lineage>
        <taxon>Eukaryota</taxon>
        <taxon>Metazoa</taxon>
        <taxon>Ecdysozoa</taxon>
        <taxon>Arthropoda</taxon>
        <taxon>Hexapoda</taxon>
        <taxon>Insecta</taxon>
        <taxon>Pterygota</taxon>
        <taxon>Neoptera</taxon>
        <taxon>Endopterygota</taxon>
        <taxon>Diptera</taxon>
        <taxon>Brachycera</taxon>
        <taxon>Muscomorpha</taxon>
        <taxon>Oestroidea</taxon>
        <taxon>Calliphoridae</taxon>
        <taxon>Luciliinae</taxon>
        <taxon>Lucilia</taxon>
    </lineage>
</organism>
<proteinExistence type="predicted"/>
<comment type="caution">
    <text evidence="1">The sequence shown here is derived from an EMBL/GenBank/DDBJ whole genome shotgun (WGS) entry which is preliminary data.</text>
</comment>
<sequence>MAAMTTNTYIRSLKENCYKDLGSLVSCISFENTKTIRFLCIYANQGKKCVALYCGLVCLQFGVVLRLVVTGCHSLGEKLPVDIAIAELTIVKRLIIWSFVPTVVGTIHRMSLWPQKQLNHQLRPQGTIAETTEVRMPLVHQKELSDGTSYGNTFLIFAQVQYFMNPQPDPVVCTALKT</sequence>
<evidence type="ECO:0000313" key="2">
    <source>
        <dbReference type="Proteomes" id="UP000037069"/>
    </source>
</evidence>
<dbReference type="AlphaFoldDB" id="A0A0L0CR41"/>
<protein>
    <submittedName>
        <fullName evidence="1">Uncharacterized protein</fullName>
    </submittedName>
</protein>
<gene>
    <name evidence="1" type="ORF">FF38_06776</name>
</gene>
<reference evidence="1 2" key="1">
    <citation type="journal article" date="2015" name="Nat. Commun.">
        <title>Lucilia cuprina genome unlocks parasitic fly biology to underpin future interventions.</title>
        <authorList>
            <person name="Anstead C.A."/>
            <person name="Korhonen P.K."/>
            <person name="Young N.D."/>
            <person name="Hall R.S."/>
            <person name="Jex A.R."/>
            <person name="Murali S.C."/>
            <person name="Hughes D.S."/>
            <person name="Lee S.F."/>
            <person name="Perry T."/>
            <person name="Stroehlein A.J."/>
            <person name="Ansell B.R."/>
            <person name="Breugelmans B."/>
            <person name="Hofmann A."/>
            <person name="Qu J."/>
            <person name="Dugan S."/>
            <person name="Lee S.L."/>
            <person name="Chao H."/>
            <person name="Dinh H."/>
            <person name="Han Y."/>
            <person name="Doddapaneni H.V."/>
            <person name="Worley K.C."/>
            <person name="Muzny D.M."/>
            <person name="Ioannidis P."/>
            <person name="Waterhouse R.M."/>
            <person name="Zdobnov E.M."/>
            <person name="James P.J."/>
            <person name="Bagnall N.H."/>
            <person name="Kotze A.C."/>
            <person name="Gibbs R.A."/>
            <person name="Richards S."/>
            <person name="Batterham P."/>
            <person name="Gasser R.B."/>
        </authorList>
    </citation>
    <scope>NUCLEOTIDE SEQUENCE [LARGE SCALE GENOMIC DNA]</scope>
    <source>
        <strain evidence="1 2">LS</strain>
        <tissue evidence="1">Full body</tissue>
    </source>
</reference>
<accession>A0A0L0CR41</accession>
<keyword evidence="2" id="KW-1185">Reference proteome</keyword>
<name>A0A0L0CR41_LUCCU</name>
<evidence type="ECO:0000313" key="1">
    <source>
        <dbReference type="EMBL" id="KNC34840.1"/>
    </source>
</evidence>
<dbReference type="EMBL" id="JRES01000027">
    <property type="protein sequence ID" value="KNC34840.1"/>
    <property type="molecule type" value="Genomic_DNA"/>
</dbReference>
<dbReference type="Proteomes" id="UP000037069">
    <property type="component" value="Unassembled WGS sequence"/>
</dbReference>